<comment type="caution">
    <text evidence="1">The sequence shown here is derived from an EMBL/GenBank/DDBJ whole genome shotgun (WGS) entry which is preliminary data.</text>
</comment>
<dbReference type="Proteomes" id="UP000574931">
    <property type="component" value="Unassembled WGS sequence"/>
</dbReference>
<keyword evidence="2" id="KW-1185">Reference proteome</keyword>
<accession>A0A849KH75</accession>
<proteinExistence type="predicted"/>
<dbReference type="EMBL" id="JABFCY010000002">
    <property type="protein sequence ID" value="NNU59763.1"/>
    <property type="molecule type" value="Genomic_DNA"/>
</dbReference>
<name>A0A849KH75_9HYPH</name>
<sequence>MAVQSEKFLNTVRGKAMVGHASPEEIMKVFDHLDALEMFLDDHDEDDVFGTEGWRHTIGMED</sequence>
<evidence type="ECO:0000313" key="1">
    <source>
        <dbReference type="EMBL" id="NNU59763.1"/>
    </source>
</evidence>
<gene>
    <name evidence="1" type="ORF">HKX02_05760</name>
</gene>
<organism evidence="1 2">
    <name type="scientific">Ochrobactrum soli</name>
    <dbReference type="NCBI Taxonomy" id="2448455"/>
    <lineage>
        <taxon>Bacteria</taxon>
        <taxon>Pseudomonadati</taxon>
        <taxon>Pseudomonadota</taxon>
        <taxon>Alphaproteobacteria</taxon>
        <taxon>Hyphomicrobiales</taxon>
        <taxon>Brucellaceae</taxon>
        <taxon>Brucella/Ochrobactrum group</taxon>
        <taxon>Ochrobactrum</taxon>
    </lineage>
</organism>
<protein>
    <submittedName>
        <fullName evidence="1">Uncharacterized protein</fullName>
    </submittedName>
</protein>
<dbReference type="AlphaFoldDB" id="A0A849KH75"/>
<evidence type="ECO:0000313" key="2">
    <source>
        <dbReference type="Proteomes" id="UP000574931"/>
    </source>
</evidence>
<reference evidence="1 2" key="1">
    <citation type="submission" date="2020-05" db="EMBL/GenBank/DDBJ databases">
        <title>Draft Genome Sequence of Ochrobactrum soli Isolated from Stable Fly Gut.</title>
        <authorList>
            <person name="Pileggi M.T."/>
            <person name="Vazhakkala L.J."/>
            <person name="Wong C.N."/>
        </authorList>
    </citation>
    <scope>NUCLEOTIDE SEQUENCE [LARGE SCALE GENOMIC DNA]</scope>
    <source>
        <strain evidence="1 2">MTP-C0764</strain>
    </source>
</reference>
<dbReference type="RefSeq" id="WP_121539109.1">
    <property type="nucleotide sequence ID" value="NZ_JABFCY010000002.1"/>
</dbReference>